<feature type="transmembrane region" description="Helical" evidence="1">
    <location>
        <begin position="39"/>
        <end position="60"/>
    </location>
</feature>
<dbReference type="OrthoDB" id="290718at2"/>
<evidence type="ECO:0000313" key="4">
    <source>
        <dbReference type="Proteomes" id="UP000004947"/>
    </source>
</evidence>
<keyword evidence="4" id="KW-1185">Reference proteome</keyword>
<evidence type="ECO:0000256" key="1">
    <source>
        <dbReference type="SAM" id="Phobius"/>
    </source>
</evidence>
<name>A6DM62_9BACT</name>
<evidence type="ECO:0000313" key="2">
    <source>
        <dbReference type="EMBL" id="EDM25964.1"/>
    </source>
</evidence>
<accession>A6DM62</accession>
<dbReference type="RefSeq" id="WP_007278965.1">
    <property type="nucleotide sequence ID" value="NZ_ABCK01000010.1"/>
</dbReference>
<dbReference type="EMBL" id="ABCK01000010">
    <property type="protein sequence ID" value="EDM27360.1"/>
    <property type="molecule type" value="Genomic_DNA"/>
</dbReference>
<feature type="transmembrane region" description="Helical" evidence="1">
    <location>
        <begin position="6"/>
        <end position="27"/>
    </location>
</feature>
<gene>
    <name evidence="2" type="ORF">LNTAR_19242</name>
    <name evidence="3" type="ORF">LNTAR_21640</name>
</gene>
<sequence length="97" mass="10887">MDTGTIGAIAGAIIGLLGSFIGVYCSISQSKSEDERQYVIKSSVVFTFGVLAFLGLLFYLPKPYNHLIWIPYSILLPISIKKMNKRIEEIRNKETKM</sequence>
<evidence type="ECO:0000313" key="3">
    <source>
        <dbReference type="EMBL" id="EDM27360.1"/>
    </source>
</evidence>
<protein>
    <submittedName>
        <fullName evidence="3">Uncharacterized protein</fullName>
    </submittedName>
</protein>
<proteinExistence type="predicted"/>
<dbReference type="eggNOG" id="ENOG5033N8A">
    <property type="taxonomic scope" value="Bacteria"/>
</dbReference>
<comment type="caution">
    <text evidence="3">The sequence shown here is derived from an EMBL/GenBank/DDBJ whole genome shotgun (WGS) entry which is preliminary data.</text>
</comment>
<dbReference type="Proteomes" id="UP000004947">
    <property type="component" value="Unassembled WGS sequence"/>
</dbReference>
<keyword evidence="1" id="KW-1133">Transmembrane helix</keyword>
<feature type="transmembrane region" description="Helical" evidence="1">
    <location>
        <begin position="66"/>
        <end position="83"/>
    </location>
</feature>
<organism evidence="3 4">
    <name type="scientific">Lentisphaera araneosa HTCC2155</name>
    <dbReference type="NCBI Taxonomy" id="313628"/>
    <lineage>
        <taxon>Bacteria</taxon>
        <taxon>Pseudomonadati</taxon>
        <taxon>Lentisphaerota</taxon>
        <taxon>Lentisphaeria</taxon>
        <taxon>Lentisphaerales</taxon>
        <taxon>Lentisphaeraceae</taxon>
        <taxon>Lentisphaera</taxon>
    </lineage>
</organism>
<keyword evidence="1" id="KW-0472">Membrane</keyword>
<reference evidence="3 4" key="2">
    <citation type="journal article" date="2010" name="J. Bacteriol.">
        <title>Genome sequence of Lentisphaera araneosa HTCC2155T, the type species of the order Lentisphaerales in the phylum Lentisphaerae.</title>
        <authorList>
            <person name="Thrash J.C."/>
            <person name="Cho J.C."/>
            <person name="Vergin K.L."/>
            <person name="Morris R.M."/>
            <person name="Giovannoni S.J."/>
        </authorList>
    </citation>
    <scope>NUCLEOTIDE SEQUENCE [LARGE SCALE GENOMIC DNA]</scope>
    <source>
        <strain evidence="3 4">HTCC2155</strain>
    </source>
</reference>
<dbReference type="AlphaFoldDB" id="A6DM62"/>
<keyword evidence="1" id="KW-0812">Transmembrane</keyword>
<reference evidence="3" key="1">
    <citation type="submission" date="2007-06" db="EMBL/GenBank/DDBJ databases">
        <authorList>
            <person name="Giovannoni S."/>
            <person name="Cho J.-C."/>
            <person name="Ferriera S."/>
            <person name="Johnson J."/>
            <person name="Kravitz S."/>
            <person name="Beeson K."/>
            <person name="Sutton G."/>
            <person name="Rogers Y.-H."/>
            <person name="Friedman R."/>
            <person name="Frazier M."/>
            <person name="Venter J.C."/>
        </authorList>
    </citation>
    <scope>NUCLEOTIDE SEQUENCE</scope>
    <source>
        <strain evidence="3">HTCC2155</strain>
    </source>
</reference>
<dbReference type="EMBL" id="ABCK01000021">
    <property type="protein sequence ID" value="EDM25964.1"/>
    <property type="molecule type" value="Genomic_DNA"/>
</dbReference>